<dbReference type="InterPro" id="IPR009075">
    <property type="entry name" value="AcylCo_DH/oxidase_C"/>
</dbReference>
<comment type="caution">
    <text evidence="9">The sequence shown here is derived from an EMBL/GenBank/DDBJ whole genome shotgun (WGS) entry which is preliminary data.</text>
</comment>
<dbReference type="Gene3D" id="1.10.540.10">
    <property type="entry name" value="Acyl-CoA dehydrogenase/oxidase, N-terminal domain"/>
    <property type="match status" value="1"/>
</dbReference>
<gene>
    <name evidence="9" type="ORF">WH297_04660</name>
</gene>
<evidence type="ECO:0000256" key="3">
    <source>
        <dbReference type="ARBA" id="ARBA00022630"/>
    </source>
</evidence>
<dbReference type="PIRSF" id="PIRSF016578">
    <property type="entry name" value="HsaA"/>
    <property type="match status" value="1"/>
</dbReference>
<dbReference type="InterPro" id="IPR046373">
    <property type="entry name" value="Acyl-CoA_Oxase/DH_mid-dom_sf"/>
</dbReference>
<evidence type="ECO:0000313" key="9">
    <source>
        <dbReference type="EMBL" id="MEJ5019029.1"/>
    </source>
</evidence>
<comment type="cofactor">
    <cofactor evidence="1 5">
        <name>FAD</name>
        <dbReference type="ChEBI" id="CHEBI:57692"/>
    </cofactor>
</comment>
<dbReference type="Pfam" id="PF00441">
    <property type="entry name" value="Acyl-CoA_dh_1"/>
    <property type="match status" value="1"/>
</dbReference>
<dbReference type="EMBL" id="JBBGZH010000001">
    <property type="protein sequence ID" value="MEJ5019029.1"/>
    <property type="molecule type" value="Genomic_DNA"/>
</dbReference>
<evidence type="ECO:0000256" key="1">
    <source>
        <dbReference type="ARBA" id="ARBA00001974"/>
    </source>
</evidence>
<evidence type="ECO:0000259" key="6">
    <source>
        <dbReference type="Pfam" id="PF00441"/>
    </source>
</evidence>
<dbReference type="InterPro" id="IPR013786">
    <property type="entry name" value="AcylCoA_DH/ox_N"/>
</dbReference>
<dbReference type="PANTHER" id="PTHR43884">
    <property type="entry name" value="ACYL-COA DEHYDROGENASE"/>
    <property type="match status" value="1"/>
</dbReference>
<name>A0ABU8PBK2_9HYPH</name>
<dbReference type="Pfam" id="PF02770">
    <property type="entry name" value="Acyl-CoA_dh_M"/>
    <property type="match status" value="1"/>
</dbReference>
<keyword evidence="4 5" id="KW-0274">FAD</keyword>
<feature type="domain" description="Acyl-CoA oxidase/dehydrogenase middle" evidence="7">
    <location>
        <begin position="121"/>
        <end position="215"/>
    </location>
</feature>
<proteinExistence type="inferred from homology"/>
<evidence type="ECO:0000313" key="10">
    <source>
        <dbReference type="Proteomes" id="UP001375812"/>
    </source>
</evidence>
<dbReference type="RefSeq" id="WP_105541559.1">
    <property type="nucleotide sequence ID" value="NZ_JBBGZH010000001.1"/>
</dbReference>
<evidence type="ECO:0000256" key="2">
    <source>
        <dbReference type="ARBA" id="ARBA00009347"/>
    </source>
</evidence>
<dbReference type="InterPro" id="IPR037069">
    <property type="entry name" value="AcylCoA_DH/ox_N_sf"/>
</dbReference>
<keyword evidence="3 5" id="KW-0285">Flavoprotein</keyword>
<keyword evidence="10" id="KW-1185">Reference proteome</keyword>
<protein>
    <submittedName>
        <fullName evidence="9">Acyl-CoA dehydrogenase family protein</fullName>
    </submittedName>
</protein>
<feature type="domain" description="Acyl-CoA dehydrogenase/oxidase C-terminal" evidence="6">
    <location>
        <begin position="228"/>
        <end position="377"/>
    </location>
</feature>
<dbReference type="Gene3D" id="2.40.110.10">
    <property type="entry name" value="Butyryl-CoA Dehydrogenase, subunit A, domain 2"/>
    <property type="match status" value="1"/>
</dbReference>
<reference evidence="9 10" key="1">
    <citation type="submission" date="2023-12" db="EMBL/GenBank/DDBJ databases">
        <title>Gut-associated functions are favored during microbiome assembly across C. elegans life.</title>
        <authorList>
            <person name="Zimmermann J."/>
        </authorList>
    </citation>
    <scope>NUCLEOTIDE SEQUENCE [LARGE SCALE GENOMIC DNA]</scope>
    <source>
        <strain evidence="9 10">MYb71</strain>
    </source>
</reference>
<dbReference type="PANTHER" id="PTHR43884:SF9">
    <property type="entry name" value="COMPLEX I ASSEMBLY FACTOR ACAD9, MITOCHONDRIAL"/>
    <property type="match status" value="1"/>
</dbReference>
<keyword evidence="5" id="KW-0560">Oxidoreductase</keyword>
<evidence type="ECO:0000259" key="8">
    <source>
        <dbReference type="Pfam" id="PF02771"/>
    </source>
</evidence>
<dbReference type="Pfam" id="PF02771">
    <property type="entry name" value="Acyl-CoA_dh_N"/>
    <property type="match status" value="1"/>
</dbReference>
<organism evidence="9 10">
    <name type="scientific">Ochrobactrum vermis</name>
    <dbReference type="NCBI Taxonomy" id="1827297"/>
    <lineage>
        <taxon>Bacteria</taxon>
        <taxon>Pseudomonadati</taxon>
        <taxon>Pseudomonadota</taxon>
        <taxon>Alphaproteobacteria</taxon>
        <taxon>Hyphomicrobiales</taxon>
        <taxon>Brucellaceae</taxon>
        <taxon>Brucella/Ochrobactrum group</taxon>
        <taxon>Ochrobactrum</taxon>
    </lineage>
</organism>
<dbReference type="InterPro" id="IPR006091">
    <property type="entry name" value="Acyl-CoA_Oxase/DH_mid-dom"/>
</dbReference>
<dbReference type="InterPro" id="IPR009100">
    <property type="entry name" value="AcylCoA_DH/oxidase_NM_dom_sf"/>
</dbReference>
<evidence type="ECO:0000256" key="4">
    <source>
        <dbReference type="ARBA" id="ARBA00022827"/>
    </source>
</evidence>
<dbReference type="SUPFAM" id="SSF56645">
    <property type="entry name" value="Acyl-CoA dehydrogenase NM domain-like"/>
    <property type="match status" value="1"/>
</dbReference>
<dbReference type="Proteomes" id="UP001375812">
    <property type="component" value="Unassembled WGS sequence"/>
</dbReference>
<evidence type="ECO:0000256" key="5">
    <source>
        <dbReference type="RuleBase" id="RU362125"/>
    </source>
</evidence>
<comment type="similarity">
    <text evidence="2 5">Belongs to the acyl-CoA dehydrogenase family.</text>
</comment>
<dbReference type="InterPro" id="IPR036250">
    <property type="entry name" value="AcylCo_DH-like_C"/>
</dbReference>
<sequence>MIRDPETFQSLLGTIRRFVRERLMPVERRVEETNSIPTDVIDDMRAMGLFGLSIPEQYDGLGLTMEEEVLVGFELGYTSPAFRSVIGTNNGIGSQGIIADGTEAQKTYWLPRLASGEIIGSFALTEPDVGSDAGAVKTTAVKDGDVYILNGVKRFITNAPIAGVFTLMARTGEAGPSGVTAFLVDRNSPGLTVGKADHKMGQRGTQTCDVYLENVRIPAENIIGGVEGRGFKTAMKVLNRGRLHISSVCTGMAERLIDEAVGFAKTRVQFGKPIAEHQMIQAMLADMSTEAYAARCMALDSARAFDDRDPAIIRKAASCKLYCSEMVGRVADHAVQIHGGSGYMQDYAVEHFYRDVRLFRLYEGTSQIQRIIIAREMTRA</sequence>
<accession>A0ABU8PBK2</accession>
<evidence type="ECO:0000259" key="7">
    <source>
        <dbReference type="Pfam" id="PF02770"/>
    </source>
</evidence>
<dbReference type="SUPFAM" id="SSF47203">
    <property type="entry name" value="Acyl-CoA dehydrogenase C-terminal domain-like"/>
    <property type="match status" value="1"/>
</dbReference>
<dbReference type="Gene3D" id="1.20.140.10">
    <property type="entry name" value="Butyryl-CoA Dehydrogenase, subunit A, domain 3"/>
    <property type="match status" value="1"/>
</dbReference>
<feature type="domain" description="Acyl-CoA dehydrogenase/oxidase N-terminal" evidence="8">
    <location>
        <begin position="8"/>
        <end position="117"/>
    </location>
</feature>